<gene>
    <name evidence="1" type="ORF">HZI73_12590</name>
</gene>
<name>A0A8J8MKC5_9FIRM</name>
<reference evidence="1" key="1">
    <citation type="submission" date="2020-07" db="EMBL/GenBank/DDBJ databases">
        <title>Vallitalea pronyensis genome.</title>
        <authorList>
            <person name="Postec A."/>
        </authorList>
    </citation>
    <scope>NUCLEOTIDE SEQUENCE</scope>
    <source>
        <strain evidence="1">FatNI3</strain>
    </source>
</reference>
<dbReference type="SUPFAM" id="SSF81301">
    <property type="entry name" value="Nucleotidyltransferase"/>
    <property type="match status" value="1"/>
</dbReference>
<dbReference type="Gene3D" id="1.20.120.330">
    <property type="entry name" value="Nucleotidyltransferases domain 2"/>
    <property type="match status" value="1"/>
</dbReference>
<sequence>MRCEAREVYHEFEKKFVEWAKTVDDIRAAFVVGSRARHDHPADDNSDLDIVMYTSSPQGYLMDSKWVENIGKPICSFVYQTAGGDPERLCLFEGGWQVDFVIHPYNKLQDMIRTQSIPTFFHRGVRTLIDKEKMSANIIPKSFKKPEQNKINEELFIQHVNMFWFTTLYTAKQIMRGEMWVAKARDGNIKELLLQMMEWYSKTINGDDYDTWHAGRFLNEWAPEDVLVDLSHCFGHYDKHDSLRALNATLTLYSRISQHIANTLDYVYPVHIEKSVKDWIKAHKK</sequence>
<dbReference type="InterPro" id="IPR007530">
    <property type="entry name" value="Aminoglycoside_adenylylTfrase"/>
</dbReference>
<dbReference type="KEGG" id="vpy:HZI73_12590"/>
<dbReference type="Gene3D" id="3.30.460.10">
    <property type="entry name" value="Beta Polymerase, domain 2"/>
    <property type="match status" value="1"/>
</dbReference>
<dbReference type="EMBL" id="CP058649">
    <property type="protein sequence ID" value="QUI23074.1"/>
    <property type="molecule type" value="Genomic_DNA"/>
</dbReference>
<organism evidence="1 2">
    <name type="scientific">Vallitalea pronyensis</name>
    <dbReference type="NCBI Taxonomy" id="1348613"/>
    <lineage>
        <taxon>Bacteria</taxon>
        <taxon>Bacillati</taxon>
        <taxon>Bacillota</taxon>
        <taxon>Clostridia</taxon>
        <taxon>Lachnospirales</taxon>
        <taxon>Vallitaleaceae</taxon>
        <taxon>Vallitalea</taxon>
    </lineage>
</organism>
<dbReference type="InterPro" id="IPR043519">
    <property type="entry name" value="NT_sf"/>
</dbReference>
<proteinExistence type="predicted"/>
<dbReference type="RefSeq" id="WP_212698575.1">
    <property type="nucleotide sequence ID" value="NZ_CP058649.1"/>
</dbReference>
<dbReference type="AlphaFoldDB" id="A0A8J8MKC5"/>
<dbReference type="SUPFAM" id="SSF81631">
    <property type="entry name" value="PAP/OAS1 substrate-binding domain"/>
    <property type="match status" value="1"/>
</dbReference>
<evidence type="ECO:0000313" key="2">
    <source>
        <dbReference type="Proteomes" id="UP000683246"/>
    </source>
</evidence>
<accession>A0A8J8MKC5</accession>
<evidence type="ECO:0000313" key="1">
    <source>
        <dbReference type="EMBL" id="QUI23074.1"/>
    </source>
</evidence>
<dbReference type="Pfam" id="PF04439">
    <property type="entry name" value="Adenyl_transf"/>
    <property type="match status" value="1"/>
</dbReference>
<dbReference type="Proteomes" id="UP000683246">
    <property type="component" value="Chromosome"/>
</dbReference>
<protein>
    <submittedName>
        <fullName evidence="1">Aminoglycoside 6-adenylyltransferase</fullName>
    </submittedName>
</protein>
<keyword evidence="2" id="KW-1185">Reference proteome</keyword>